<evidence type="ECO:0000256" key="3">
    <source>
        <dbReference type="ARBA" id="ARBA00022574"/>
    </source>
</evidence>
<dbReference type="InterPro" id="IPR036322">
    <property type="entry name" value="WD40_repeat_dom_sf"/>
</dbReference>
<keyword evidence="3" id="KW-0853">WD repeat</keyword>
<dbReference type="Gene3D" id="2.130.10.10">
    <property type="entry name" value="YVTN repeat-like/Quinoprotein amine dehydrogenase"/>
    <property type="match status" value="1"/>
</dbReference>
<keyword evidence="2" id="KW-0963">Cytoplasm</keyword>
<evidence type="ECO:0008006" key="7">
    <source>
        <dbReference type="Google" id="ProtNLM"/>
    </source>
</evidence>
<dbReference type="InterPro" id="IPR015943">
    <property type="entry name" value="WD40/YVTN_repeat-like_dom_sf"/>
</dbReference>
<comment type="subcellular location">
    <subcellularLocation>
        <location evidence="1">Cytoplasm</location>
    </subcellularLocation>
</comment>
<dbReference type="InterPro" id="IPR001680">
    <property type="entry name" value="WD40_rpt"/>
</dbReference>
<dbReference type="Proteomes" id="UP000748531">
    <property type="component" value="Unassembled WGS sequence"/>
</dbReference>
<evidence type="ECO:0000256" key="2">
    <source>
        <dbReference type="ARBA" id="ARBA00022490"/>
    </source>
</evidence>
<keyword evidence="4" id="KW-0677">Repeat</keyword>
<organism evidence="5 6">
    <name type="scientific">Paragonimus heterotremus</name>
    <dbReference type="NCBI Taxonomy" id="100268"/>
    <lineage>
        <taxon>Eukaryota</taxon>
        <taxon>Metazoa</taxon>
        <taxon>Spiralia</taxon>
        <taxon>Lophotrochozoa</taxon>
        <taxon>Platyhelminthes</taxon>
        <taxon>Trematoda</taxon>
        <taxon>Digenea</taxon>
        <taxon>Plagiorchiida</taxon>
        <taxon>Troglotremata</taxon>
        <taxon>Troglotrematidae</taxon>
        <taxon>Paragonimus</taxon>
    </lineage>
</organism>
<evidence type="ECO:0000256" key="1">
    <source>
        <dbReference type="ARBA" id="ARBA00004496"/>
    </source>
</evidence>
<evidence type="ECO:0000313" key="6">
    <source>
        <dbReference type="Proteomes" id="UP000748531"/>
    </source>
</evidence>
<proteinExistence type="predicted"/>
<dbReference type="GO" id="GO:0045504">
    <property type="term" value="F:dynein heavy chain binding"/>
    <property type="evidence" value="ECO:0007669"/>
    <property type="project" value="TreeGrafter"/>
</dbReference>
<evidence type="ECO:0000256" key="4">
    <source>
        <dbReference type="ARBA" id="ARBA00022737"/>
    </source>
</evidence>
<name>A0A8J4T9G4_9TREM</name>
<dbReference type="SUPFAM" id="SSF50978">
    <property type="entry name" value="WD40 repeat-like"/>
    <property type="match status" value="1"/>
</dbReference>
<dbReference type="InterPro" id="IPR050687">
    <property type="entry name" value="Dynein_IC"/>
</dbReference>
<dbReference type="GO" id="GO:0045503">
    <property type="term" value="F:dynein light chain binding"/>
    <property type="evidence" value="ECO:0007669"/>
    <property type="project" value="TreeGrafter"/>
</dbReference>
<evidence type="ECO:0000313" key="5">
    <source>
        <dbReference type="EMBL" id="KAF5397034.1"/>
    </source>
</evidence>
<reference evidence="5" key="1">
    <citation type="submission" date="2019-05" db="EMBL/GenBank/DDBJ databases">
        <title>Annotation for the trematode Paragonimus heterotremus.</title>
        <authorList>
            <person name="Choi Y.-J."/>
        </authorList>
    </citation>
    <scope>NUCLEOTIDE SEQUENCE</scope>
    <source>
        <strain evidence="5">LC</strain>
    </source>
</reference>
<dbReference type="GO" id="GO:0097014">
    <property type="term" value="C:ciliary plasm"/>
    <property type="evidence" value="ECO:0007669"/>
    <property type="project" value="TreeGrafter"/>
</dbReference>
<sequence length="452" mass="49470">MFSDAFIPCVDCTSDNSNKSSFNDQNMQTEPYKIYHRSSQVRRVNVAECQTDQTEVEPATQSIGQVQMDSTQLLAFLKRTEPIMHEQLSKNARSRAFKNLPVDNSNLPYLSHIALFEVDQKEQNETFSVTNLSWNCTGSLLAMAYGSVSHDGWCVHSGLLVCWNVSRRTQSEPDHRVDANACVTSLRFHPAIPSILVAGTFTGELLVCDLALDTETVIACSGSNESGHLEAINHIEWLSGAGASHNVTDIRVSLLRQSMSEQILTIGSDGRVVCWSFDVHKSTSSLKCIKIFQIRNSDQMAPLMSVHVGQQAVRNSNLSTIHGERSVSLTTASLSPHQVGRFVVGTESGGVLLCTLGAEVLPGSVDPRTNSRYPSPVEFSLARQIGPISSVDWSKFHRNLILSCGTGSTVHVSDGNGDYNVLYVPQTLQLCSVGSSGRITEKCLLMFEVIIT</sequence>
<keyword evidence="6" id="KW-1185">Reference proteome</keyword>
<dbReference type="SMART" id="SM00320">
    <property type="entry name" value="WD40"/>
    <property type="match status" value="3"/>
</dbReference>
<dbReference type="OrthoDB" id="445052at2759"/>
<dbReference type="PANTHER" id="PTHR12442">
    <property type="entry name" value="DYNEIN INTERMEDIATE CHAIN"/>
    <property type="match status" value="1"/>
</dbReference>
<dbReference type="GO" id="GO:0005868">
    <property type="term" value="C:cytoplasmic dynein complex"/>
    <property type="evidence" value="ECO:0007669"/>
    <property type="project" value="TreeGrafter"/>
</dbReference>
<accession>A0A8J4T9G4</accession>
<protein>
    <recommendedName>
        <fullName evidence="7">WD repeat-containing protein 34</fullName>
    </recommendedName>
</protein>
<gene>
    <name evidence="5" type="ORF">PHET_09991</name>
</gene>
<dbReference type="PANTHER" id="PTHR12442:SF26">
    <property type="entry name" value="CYTOPLASMIC DYNEIN 2 INTERMEDIATE CHAIN 2"/>
    <property type="match status" value="1"/>
</dbReference>
<dbReference type="GO" id="GO:0042073">
    <property type="term" value="P:intraciliary transport"/>
    <property type="evidence" value="ECO:0007669"/>
    <property type="project" value="TreeGrafter"/>
</dbReference>
<comment type="caution">
    <text evidence="5">The sequence shown here is derived from an EMBL/GenBank/DDBJ whole genome shotgun (WGS) entry which is preliminary data.</text>
</comment>
<dbReference type="AlphaFoldDB" id="A0A8J4T9G4"/>
<dbReference type="EMBL" id="LUCH01006897">
    <property type="protein sequence ID" value="KAF5397034.1"/>
    <property type="molecule type" value="Genomic_DNA"/>
</dbReference>